<evidence type="ECO:0000256" key="2">
    <source>
        <dbReference type="SAM" id="Phobius"/>
    </source>
</evidence>
<feature type="transmembrane region" description="Helical" evidence="2">
    <location>
        <begin position="133"/>
        <end position="153"/>
    </location>
</feature>
<feature type="transmembrane region" description="Helical" evidence="2">
    <location>
        <begin position="625"/>
        <end position="647"/>
    </location>
</feature>
<protein>
    <submittedName>
        <fullName evidence="3">Uncharacterized protein</fullName>
    </submittedName>
</protein>
<evidence type="ECO:0000313" key="3">
    <source>
        <dbReference type="EMBL" id="SMR60963.1"/>
    </source>
</evidence>
<keyword evidence="2" id="KW-0812">Transmembrane</keyword>
<dbReference type="AlphaFoldDB" id="A0A2H1H5A3"/>
<dbReference type="Proteomes" id="UP000245764">
    <property type="component" value="Chromosome 12"/>
</dbReference>
<keyword evidence="2" id="KW-1133">Transmembrane helix</keyword>
<feature type="transmembrane region" description="Helical" evidence="2">
    <location>
        <begin position="226"/>
        <end position="246"/>
    </location>
</feature>
<feature type="transmembrane region" description="Helical" evidence="2">
    <location>
        <begin position="574"/>
        <end position="593"/>
    </location>
</feature>
<organism evidence="3 4">
    <name type="scientific">Zymoseptoria tritici ST99CH_1E4</name>
    <dbReference type="NCBI Taxonomy" id="1276532"/>
    <lineage>
        <taxon>Eukaryota</taxon>
        <taxon>Fungi</taxon>
        <taxon>Dikarya</taxon>
        <taxon>Ascomycota</taxon>
        <taxon>Pezizomycotina</taxon>
        <taxon>Dothideomycetes</taxon>
        <taxon>Dothideomycetidae</taxon>
        <taxon>Mycosphaerellales</taxon>
        <taxon>Mycosphaerellaceae</taxon>
        <taxon>Zymoseptoria</taxon>
    </lineage>
</organism>
<feature type="transmembrane region" description="Helical" evidence="2">
    <location>
        <begin position="20"/>
        <end position="45"/>
    </location>
</feature>
<feature type="region of interest" description="Disordered" evidence="1">
    <location>
        <begin position="50"/>
        <end position="86"/>
    </location>
</feature>
<name>A0A2H1H5A3_ZYMTR</name>
<proteinExistence type="predicted"/>
<keyword evidence="2" id="KW-0472">Membrane</keyword>
<dbReference type="EMBL" id="LT854264">
    <property type="protein sequence ID" value="SMR60963.1"/>
    <property type="molecule type" value="Genomic_DNA"/>
</dbReference>
<evidence type="ECO:0000256" key="1">
    <source>
        <dbReference type="SAM" id="MobiDB-lite"/>
    </source>
</evidence>
<reference evidence="4" key="1">
    <citation type="submission" date="2017-05" db="EMBL/GenBank/DDBJ databases">
        <authorList>
            <person name="Song R."/>
            <person name="Chenine A.L."/>
            <person name="Ruprecht R.M."/>
        </authorList>
    </citation>
    <scope>NUCLEOTIDE SEQUENCE [LARGE SCALE GENOMIC DNA]</scope>
</reference>
<feature type="transmembrane region" description="Helical" evidence="2">
    <location>
        <begin position="173"/>
        <end position="190"/>
    </location>
</feature>
<sequence length="728" mass="79328">MNTWQQIQATYHERLSPPVIVAIALGAILGLLLIALVLGSWFWRLRKPTGGEGRRSDVYRAGQVQEVDTRETSTNDQDDDPARDALISSDSLGRSSAISLAGSLPQCTKDWPQAPKRPTQDGSGLALDIVTDVVLLLLSACFLAFAVLAVIYHESHVDKHPNTVERLLNAAKIGPSVFPILFAAVLGRLLKALVNWRLERGAKLGFLDLLAGSTSAANTILTQMQIGLPSLIGLALLVAWAISPLGGQATLRILRLQDSEDFTWYEVQHMTLNRPDYAAFVPGTVGSLGTFINGLFNAAILAPSRVKNSPVDTWNNVKIPMIEHIAPNQESLRNNSWISVPDDGSVVYSSLVGVPISSLRANAQTMLEISASYLVLDCPTVKEMNPGQYTTADALFGNKTWGGIGTEGVPVHNEGQSPGIFTNVTTELQPPSYCGRLDRYDDTLDPRFAAYYFWSNSADTYNLFGALCSFRTTYVDVEITCDGSACKATRIRTDTGNGVLPKRTWTLFDDHSCDWWDYYMHLFMNSVTVGRSGVPTPLQGYLIDPNSPASPAKTAAQKVTDLDRTVFATRFAQLLNSFMLICAGPYAVTYGFAGDTSNSTIAAVQVNGPTAYSTRTFKMIVCDPAWLTVLLLASVFLLAAGATSIALRAKRRTPELALNWSTVIRDNPHVPGADTACLLDDLQRSKLLRHTSLMFGDVASDRDFGHLAIGSKDGGGTMMRVRDDRLYY</sequence>
<gene>
    <name evidence="3" type="ORF">ZT1E4_G10928</name>
</gene>
<accession>A0A2H1H5A3</accession>
<evidence type="ECO:0000313" key="4">
    <source>
        <dbReference type="Proteomes" id="UP000245764"/>
    </source>
</evidence>